<reference evidence="1" key="1">
    <citation type="journal article" date="2021" name="Proc. Natl. Acad. Sci. U.S.A.">
        <title>A Catalog of Tens of Thousands of Viruses from Human Metagenomes Reveals Hidden Associations with Chronic Diseases.</title>
        <authorList>
            <person name="Tisza M.J."/>
            <person name="Buck C.B."/>
        </authorList>
    </citation>
    <scope>NUCLEOTIDE SEQUENCE</scope>
    <source>
        <strain evidence="1">Ctx9V1</strain>
    </source>
</reference>
<proteinExistence type="predicted"/>
<organism evidence="1">
    <name type="scientific">virus sp. ctx9V1</name>
    <dbReference type="NCBI Taxonomy" id="2828001"/>
    <lineage>
        <taxon>Viruses</taxon>
    </lineage>
</organism>
<accession>A0A8S5RDH2</accession>
<protein>
    <submittedName>
        <fullName evidence="1">Uncharacterized protein</fullName>
    </submittedName>
</protein>
<evidence type="ECO:0000313" key="1">
    <source>
        <dbReference type="EMBL" id="DAE29407.1"/>
    </source>
</evidence>
<name>A0A8S5RDH2_9VIRU</name>
<sequence length="42" mass="5001">MTQAIILCIWNIILAHRIRRLKNIHMQNILLINAQSLLTHRI</sequence>
<dbReference type="EMBL" id="BK059093">
    <property type="protein sequence ID" value="DAE29407.1"/>
    <property type="molecule type" value="Genomic_DNA"/>
</dbReference>